<dbReference type="AlphaFoldDB" id="A0A7J8NFR0"/>
<reference evidence="1 2" key="1">
    <citation type="journal article" date="2019" name="Genome Biol. Evol.">
        <title>Insights into the evolution of the New World diploid cottons (Gossypium, subgenus Houzingenia) based on genome sequencing.</title>
        <authorList>
            <person name="Grover C.E."/>
            <person name="Arick M.A. 2nd"/>
            <person name="Thrash A."/>
            <person name="Conover J.L."/>
            <person name="Sanders W.S."/>
            <person name="Peterson D.G."/>
            <person name="Frelichowski J.E."/>
            <person name="Scheffler J.A."/>
            <person name="Scheffler B.E."/>
            <person name="Wendel J.F."/>
        </authorList>
    </citation>
    <scope>NUCLEOTIDE SEQUENCE [LARGE SCALE GENOMIC DNA]</scope>
    <source>
        <strain evidence="1">157</strain>
        <tissue evidence="1">Leaf</tissue>
    </source>
</reference>
<protein>
    <submittedName>
        <fullName evidence="1">Uncharacterized protein</fullName>
    </submittedName>
</protein>
<name>A0A7J8NFR0_9ROSI</name>
<comment type="caution">
    <text evidence="1">The sequence shown here is derived from an EMBL/GenBank/DDBJ whole genome shotgun (WGS) entry which is preliminary data.</text>
</comment>
<organism evidence="1 2">
    <name type="scientific">Gossypium lobatum</name>
    <dbReference type="NCBI Taxonomy" id="34289"/>
    <lineage>
        <taxon>Eukaryota</taxon>
        <taxon>Viridiplantae</taxon>
        <taxon>Streptophyta</taxon>
        <taxon>Embryophyta</taxon>
        <taxon>Tracheophyta</taxon>
        <taxon>Spermatophyta</taxon>
        <taxon>Magnoliopsida</taxon>
        <taxon>eudicotyledons</taxon>
        <taxon>Gunneridae</taxon>
        <taxon>Pentapetalae</taxon>
        <taxon>rosids</taxon>
        <taxon>malvids</taxon>
        <taxon>Malvales</taxon>
        <taxon>Malvaceae</taxon>
        <taxon>Malvoideae</taxon>
        <taxon>Gossypium</taxon>
    </lineage>
</organism>
<accession>A0A7J8NFR0</accession>
<evidence type="ECO:0000313" key="1">
    <source>
        <dbReference type="EMBL" id="MBA0575693.1"/>
    </source>
</evidence>
<dbReference type="EMBL" id="JABEZX010251685">
    <property type="protein sequence ID" value="MBA0575693.1"/>
    <property type="molecule type" value="Genomic_DNA"/>
</dbReference>
<keyword evidence="2" id="KW-1185">Reference proteome</keyword>
<dbReference type="Proteomes" id="UP000593572">
    <property type="component" value="Unassembled WGS sequence"/>
</dbReference>
<proteinExistence type="predicted"/>
<evidence type="ECO:0000313" key="2">
    <source>
        <dbReference type="Proteomes" id="UP000593572"/>
    </source>
</evidence>
<sequence>MADHPLGPATDHRLSKLLPCQLANQMRALPWADSFFCFLASGVLALPKADPYALLTHPPLETPLLV</sequence>
<gene>
    <name evidence="1" type="ORF">Golob_025386</name>
</gene>